<keyword evidence="9" id="KW-0238">DNA-binding</keyword>
<dbReference type="Gene3D" id="1.10.150.110">
    <property type="entry name" value="DNA polymerase beta, N-terminal domain-like"/>
    <property type="match status" value="1"/>
</dbReference>
<evidence type="ECO:0000256" key="10">
    <source>
        <dbReference type="ARBA" id="ARBA00023204"/>
    </source>
</evidence>
<dbReference type="Pfam" id="PF14791">
    <property type="entry name" value="DNA_pol_B_thumb"/>
    <property type="match status" value="1"/>
</dbReference>
<dbReference type="STRING" id="71717.A0A4Y7TI82"/>
<keyword evidence="5" id="KW-0548">Nucleotidyltransferase</keyword>
<dbReference type="Pfam" id="PF14792">
    <property type="entry name" value="DNA_pol_B_palm"/>
    <property type="match status" value="1"/>
</dbReference>
<dbReference type="InterPro" id="IPR010996">
    <property type="entry name" value="HHH_MUS81"/>
</dbReference>
<dbReference type="InterPro" id="IPR029398">
    <property type="entry name" value="PolB_thumb"/>
</dbReference>
<dbReference type="PANTHER" id="PTHR11276:SF28">
    <property type="entry name" value="DNA POLYMERASE LAMBDA"/>
    <property type="match status" value="1"/>
</dbReference>
<evidence type="ECO:0000259" key="15">
    <source>
        <dbReference type="SMART" id="SM00483"/>
    </source>
</evidence>
<dbReference type="EMBL" id="QPFP01000011">
    <property type="protein sequence ID" value="TEB33897.1"/>
    <property type="molecule type" value="Genomic_DNA"/>
</dbReference>
<comment type="similarity">
    <text evidence="1">Belongs to the DNA polymerase type-X family.</text>
</comment>
<dbReference type="InterPro" id="IPR028207">
    <property type="entry name" value="DNA_pol_B_palm_palm"/>
</dbReference>
<dbReference type="AlphaFoldDB" id="A0A4Y7TI82"/>
<dbReference type="GO" id="GO:0005634">
    <property type="term" value="C:nucleus"/>
    <property type="evidence" value="ECO:0007669"/>
    <property type="project" value="TreeGrafter"/>
</dbReference>
<evidence type="ECO:0000256" key="7">
    <source>
        <dbReference type="ARBA" id="ARBA00022763"/>
    </source>
</evidence>
<feature type="region of interest" description="Disordered" evidence="14">
    <location>
        <begin position="53"/>
        <end position="191"/>
    </location>
</feature>
<evidence type="ECO:0000256" key="8">
    <source>
        <dbReference type="ARBA" id="ARBA00022932"/>
    </source>
</evidence>
<dbReference type="GO" id="GO:0003887">
    <property type="term" value="F:DNA-directed DNA polymerase activity"/>
    <property type="evidence" value="ECO:0007669"/>
    <property type="project" value="UniProtKB-KW"/>
</dbReference>
<keyword evidence="10" id="KW-0234">DNA repair</keyword>
<dbReference type="PRINTS" id="PR00869">
    <property type="entry name" value="DNAPOLX"/>
</dbReference>
<keyword evidence="11" id="KW-0456">Lyase</keyword>
<dbReference type="EC" id="2.7.7.7" evidence="2"/>
<feature type="region of interest" description="Disordered" evidence="14">
    <location>
        <begin position="215"/>
        <end position="360"/>
    </location>
</feature>
<keyword evidence="7" id="KW-0227">DNA damage</keyword>
<dbReference type="SMART" id="SM00483">
    <property type="entry name" value="POLXc"/>
    <property type="match status" value="1"/>
</dbReference>
<dbReference type="SUPFAM" id="SSF47802">
    <property type="entry name" value="DNA polymerase beta, N-terminal domain-like"/>
    <property type="match status" value="1"/>
</dbReference>
<dbReference type="Proteomes" id="UP000298030">
    <property type="component" value="Unassembled WGS sequence"/>
</dbReference>
<comment type="catalytic activity">
    <reaction evidence="12">
        <text>DNA(n) + a 2'-deoxyribonucleoside 5'-triphosphate = DNA(n+1) + diphosphate</text>
        <dbReference type="Rhea" id="RHEA:22508"/>
        <dbReference type="Rhea" id="RHEA-COMP:17339"/>
        <dbReference type="Rhea" id="RHEA-COMP:17340"/>
        <dbReference type="ChEBI" id="CHEBI:33019"/>
        <dbReference type="ChEBI" id="CHEBI:61560"/>
        <dbReference type="ChEBI" id="CHEBI:173112"/>
        <dbReference type="EC" id="2.7.7.7"/>
    </reaction>
</comment>
<evidence type="ECO:0000256" key="9">
    <source>
        <dbReference type="ARBA" id="ARBA00023125"/>
    </source>
</evidence>
<dbReference type="PRINTS" id="PR00870">
    <property type="entry name" value="DNAPOLXBETA"/>
</dbReference>
<dbReference type="PANTHER" id="PTHR11276">
    <property type="entry name" value="DNA POLYMERASE TYPE-X FAMILY MEMBER"/>
    <property type="match status" value="1"/>
</dbReference>
<dbReference type="GO" id="GO:0006260">
    <property type="term" value="P:DNA replication"/>
    <property type="evidence" value="ECO:0007669"/>
    <property type="project" value="UniProtKB-KW"/>
</dbReference>
<dbReference type="InterPro" id="IPR022312">
    <property type="entry name" value="DNA_pol_X"/>
</dbReference>
<dbReference type="InterPro" id="IPR037160">
    <property type="entry name" value="DNA_Pol_thumb_sf"/>
</dbReference>
<dbReference type="OrthoDB" id="205514at2759"/>
<feature type="compositionally biased region" description="Basic and acidic residues" evidence="14">
    <location>
        <begin position="255"/>
        <end position="273"/>
    </location>
</feature>
<dbReference type="Gene3D" id="3.30.460.10">
    <property type="entry name" value="Beta Polymerase, domain 2"/>
    <property type="match status" value="1"/>
</dbReference>
<dbReference type="SUPFAM" id="SSF81301">
    <property type="entry name" value="Nucleotidyltransferase"/>
    <property type="match status" value="1"/>
</dbReference>
<dbReference type="PROSITE" id="PS00522">
    <property type="entry name" value="DNA_POLYMERASE_X"/>
    <property type="match status" value="1"/>
</dbReference>
<evidence type="ECO:0000256" key="1">
    <source>
        <dbReference type="ARBA" id="ARBA00008323"/>
    </source>
</evidence>
<proteinExistence type="inferred from homology"/>
<keyword evidence="3" id="KW-0237">DNA synthesis</keyword>
<reference evidence="16 17" key="1">
    <citation type="journal article" date="2019" name="Nat. Ecol. Evol.">
        <title>Megaphylogeny resolves global patterns of mushroom evolution.</title>
        <authorList>
            <person name="Varga T."/>
            <person name="Krizsan K."/>
            <person name="Foldi C."/>
            <person name="Dima B."/>
            <person name="Sanchez-Garcia M."/>
            <person name="Sanchez-Ramirez S."/>
            <person name="Szollosi G.J."/>
            <person name="Szarkandi J.G."/>
            <person name="Papp V."/>
            <person name="Albert L."/>
            <person name="Andreopoulos W."/>
            <person name="Angelini C."/>
            <person name="Antonin V."/>
            <person name="Barry K.W."/>
            <person name="Bougher N.L."/>
            <person name="Buchanan P."/>
            <person name="Buyck B."/>
            <person name="Bense V."/>
            <person name="Catcheside P."/>
            <person name="Chovatia M."/>
            <person name="Cooper J."/>
            <person name="Damon W."/>
            <person name="Desjardin D."/>
            <person name="Finy P."/>
            <person name="Geml J."/>
            <person name="Haridas S."/>
            <person name="Hughes K."/>
            <person name="Justo A."/>
            <person name="Karasinski D."/>
            <person name="Kautmanova I."/>
            <person name="Kiss B."/>
            <person name="Kocsube S."/>
            <person name="Kotiranta H."/>
            <person name="LaButti K.M."/>
            <person name="Lechner B.E."/>
            <person name="Liimatainen K."/>
            <person name="Lipzen A."/>
            <person name="Lukacs Z."/>
            <person name="Mihaltcheva S."/>
            <person name="Morgado L.N."/>
            <person name="Niskanen T."/>
            <person name="Noordeloos M.E."/>
            <person name="Ohm R.A."/>
            <person name="Ortiz-Santana B."/>
            <person name="Ovrebo C."/>
            <person name="Racz N."/>
            <person name="Riley R."/>
            <person name="Savchenko A."/>
            <person name="Shiryaev A."/>
            <person name="Soop K."/>
            <person name="Spirin V."/>
            <person name="Szebenyi C."/>
            <person name="Tomsovsky M."/>
            <person name="Tulloss R.E."/>
            <person name="Uehling J."/>
            <person name="Grigoriev I.V."/>
            <person name="Vagvolgyi C."/>
            <person name="Papp T."/>
            <person name="Martin F.M."/>
            <person name="Miettinen O."/>
            <person name="Hibbett D.S."/>
            <person name="Nagy L.G."/>
        </authorList>
    </citation>
    <scope>NUCLEOTIDE SEQUENCE [LARGE SCALE GENOMIC DNA]</scope>
    <source>
        <strain evidence="16 17">FP101781</strain>
    </source>
</reference>
<evidence type="ECO:0000256" key="2">
    <source>
        <dbReference type="ARBA" id="ARBA00012417"/>
    </source>
</evidence>
<keyword evidence="6" id="KW-0235">DNA replication</keyword>
<dbReference type="InterPro" id="IPR027421">
    <property type="entry name" value="DNA_pol_lamdba_lyase_dom_sf"/>
</dbReference>
<dbReference type="InterPro" id="IPR002054">
    <property type="entry name" value="DNA-dir_DNA_pol_X"/>
</dbReference>
<sequence>MDDDCADGRDVSFFAEQDAIVAAPEETLDAYLQRLSQPIRRANWTNKSYDDLTAHLRGSSSSGRELSFRPQPVSIDGESSEEKSDSSGKGEGSAVLPRRTDRNQPPASSDELRQMNEARGASPSLTDSEVFTPFPRGEKRKSVSHPDPSPSNKRRALSPDVDAQASDPISPIQSFSRTGKPTKTRKPLVVNQGEQLQLVPIEEIAVDKHTRKKGYAEGVGSGKNQGTGAEENIEANGISTDEMAEPSRPKGKRTAHSEHTVQLESEAVKERVPRQAPTRQQRPKVVRLAQSTPVMSEPTSMADESSIIHISSSPSSCSASPPPAKKAKTVQQPAVKGKGRSTLTKAPPAKGKKEKPKLVSPSEYAELILANEVEGKHRGKASASQFLQGYNVFYTGGERQYASETTRSRMQLFNPEVVTHIVTDGSSMPTLNALGLKRLRDIPGHIPTVKWTWVTFGMSHANYQSKERMDEKLRLCLIDHAAFADRCTAGMHEYPPTGKSKGKEREKTLNEEEISHISNNSWDPPVKRSGSNPFFIPSPKKKPSKLRSPSTSPPHRPGGGPSTSRTTSDQDPLAEYYERAKVQKAQDDGFLSAPSSDVEEAGADDTPSSPLQNKPRKRHYRQGDPPITSSHCVLRSIHSQLTELMELHRAKPGKEDYWRAFAYSKAIRALKTYPKRIDGYEEARKIKAIGEKTAKKIAEILETGELRRIGYERTEDVEVARLFQGIYGVGRTIAYKWYSAGCRTLDDLRKGKNGVKLSGAQEIGLKFYDAEAIFNLIEPIALSIEPRLFIRIMGSFRRGKSTCGDIDVLITRPVDDGKTHSGVLPLLLHSLHAAGILTEDLATPDNPYDLEATRRRIDILSVPWTSRGAALLYYTFNRAMRFKAGAMGYSLNQRGLYAGIVRDLHDRRVKLTEGYVVASETEQEIFKILEVPWQEPHERVRG</sequence>
<dbReference type="Gene3D" id="1.10.150.20">
    <property type="entry name" value="5' to 3' exonuclease, C-terminal subdomain"/>
    <property type="match status" value="1"/>
</dbReference>
<evidence type="ECO:0000256" key="3">
    <source>
        <dbReference type="ARBA" id="ARBA00022634"/>
    </source>
</evidence>
<dbReference type="InterPro" id="IPR018944">
    <property type="entry name" value="DNA_pol_lambd_fingers_domain"/>
</dbReference>
<evidence type="ECO:0000313" key="16">
    <source>
        <dbReference type="EMBL" id="TEB33897.1"/>
    </source>
</evidence>
<evidence type="ECO:0000313" key="17">
    <source>
        <dbReference type="Proteomes" id="UP000298030"/>
    </source>
</evidence>
<dbReference type="InterPro" id="IPR019843">
    <property type="entry name" value="DNA_pol-X_BS"/>
</dbReference>
<dbReference type="Pfam" id="PF10391">
    <property type="entry name" value="DNA_pol_lambd_f"/>
    <property type="match status" value="1"/>
</dbReference>
<keyword evidence="17" id="KW-1185">Reference proteome</keyword>
<feature type="compositionally biased region" description="Low complexity" evidence="14">
    <location>
        <begin position="56"/>
        <end position="65"/>
    </location>
</feature>
<dbReference type="SUPFAM" id="SSF81585">
    <property type="entry name" value="PsbU/PolX domain-like"/>
    <property type="match status" value="1"/>
</dbReference>
<keyword evidence="8" id="KW-0239">DNA-directed DNA polymerase</keyword>
<dbReference type="GO" id="GO:0003677">
    <property type="term" value="F:DNA binding"/>
    <property type="evidence" value="ECO:0007669"/>
    <property type="project" value="UniProtKB-KW"/>
</dbReference>
<evidence type="ECO:0000256" key="6">
    <source>
        <dbReference type="ARBA" id="ARBA00022705"/>
    </source>
</evidence>
<dbReference type="Gene3D" id="3.30.210.10">
    <property type="entry name" value="DNA polymerase, thumb domain"/>
    <property type="match status" value="1"/>
</dbReference>
<dbReference type="Pfam" id="PF14716">
    <property type="entry name" value="HHH_8"/>
    <property type="match status" value="1"/>
</dbReference>
<feature type="compositionally biased region" description="Polar residues" evidence="14">
    <location>
        <begin position="289"/>
        <end position="303"/>
    </location>
</feature>
<feature type="compositionally biased region" description="Low complexity" evidence="14">
    <location>
        <begin position="305"/>
        <end position="319"/>
    </location>
</feature>
<evidence type="ECO:0000256" key="14">
    <source>
        <dbReference type="SAM" id="MobiDB-lite"/>
    </source>
</evidence>
<accession>A0A4Y7TI82</accession>
<evidence type="ECO:0000256" key="13">
    <source>
        <dbReference type="PIRSR" id="PIRSR622312-50"/>
    </source>
</evidence>
<evidence type="ECO:0000256" key="12">
    <source>
        <dbReference type="ARBA" id="ARBA00049244"/>
    </source>
</evidence>
<dbReference type="InterPro" id="IPR043519">
    <property type="entry name" value="NT_sf"/>
</dbReference>
<feature type="region of interest" description="Disordered" evidence="14">
    <location>
        <begin position="490"/>
        <end position="570"/>
    </location>
</feature>
<dbReference type="InterPro" id="IPR002008">
    <property type="entry name" value="DNA_pol_X_beta-like"/>
</dbReference>
<evidence type="ECO:0000256" key="5">
    <source>
        <dbReference type="ARBA" id="ARBA00022695"/>
    </source>
</evidence>
<evidence type="ECO:0000256" key="4">
    <source>
        <dbReference type="ARBA" id="ARBA00022679"/>
    </source>
</evidence>
<feature type="region of interest" description="Disordered" evidence="14">
    <location>
        <begin position="589"/>
        <end position="630"/>
    </location>
</feature>
<gene>
    <name evidence="16" type="ORF">FA13DRAFT_1730177</name>
</gene>
<protein>
    <recommendedName>
        <fullName evidence="2">DNA-directed DNA polymerase</fullName>
        <ecNumber evidence="2">2.7.7.7</ecNumber>
    </recommendedName>
</protein>
<feature type="compositionally biased region" description="Basic and acidic residues" evidence="14">
    <location>
        <begin position="501"/>
        <end position="515"/>
    </location>
</feature>
<evidence type="ECO:0000256" key="11">
    <source>
        <dbReference type="ARBA" id="ARBA00023239"/>
    </source>
</evidence>
<dbReference type="GO" id="GO:0006303">
    <property type="term" value="P:double-strand break repair via nonhomologous end joining"/>
    <property type="evidence" value="ECO:0007669"/>
    <property type="project" value="TreeGrafter"/>
</dbReference>
<name>A0A4Y7TI82_COPMI</name>
<comment type="caution">
    <text evidence="16">The sequence shown here is derived from an EMBL/GenBank/DDBJ whole genome shotgun (WGS) entry which is preliminary data.</text>
</comment>
<organism evidence="16 17">
    <name type="scientific">Coprinellus micaceus</name>
    <name type="common">Glistening ink-cap mushroom</name>
    <name type="synonym">Coprinus micaceus</name>
    <dbReference type="NCBI Taxonomy" id="71717"/>
    <lineage>
        <taxon>Eukaryota</taxon>
        <taxon>Fungi</taxon>
        <taxon>Dikarya</taxon>
        <taxon>Basidiomycota</taxon>
        <taxon>Agaricomycotina</taxon>
        <taxon>Agaricomycetes</taxon>
        <taxon>Agaricomycetidae</taxon>
        <taxon>Agaricales</taxon>
        <taxon>Agaricineae</taxon>
        <taxon>Psathyrellaceae</taxon>
        <taxon>Coprinellus</taxon>
    </lineage>
</organism>
<feature type="domain" description="DNA-directed DNA polymerase X" evidence="15">
    <location>
        <begin position="632"/>
        <end position="940"/>
    </location>
</feature>
<dbReference type="CDD" id="cd00141">
    <property type="entry name" value="NT_POLXc"/>
    <property type="match status" value="1"/>
</dbReference>
<feature type="active site" description="Nucleophile; Schiff-base intermediate with DNA; for 5'-dRP lyase activity" evidence="13">
    <location>
        <position position="696"/>
    </location>
</feature>
<keyword evidence="4" id="KW-0808">Transferase</keyword>
<dbReference type="GO" id="GO:0016829">
    <property type="term" value="F:lyase activity"/>
    <property type="evidence" value="ECO:0007669"/>
    <property type="project" value="UniProtKB-KW"/>
</dbReference>